<evidence type="ECO:0000313" key="2">
    <source>
        <dbReference type="EMBL" id="RCX32070.1"/>
    </source>
</evidence>
<name>A0A369CDJ0_9GAMM</name>
<accession>A0A369CDJ0</accession>
<evidence type="ECO:0000313" key="3">
    <source>
        <dbReference type="Proteomes" id="UP000252707"/>
    </source>
</evidence>
<dbReference type="RefSeq" id="WP_147275185.1">
    <property type="nucleotide sequence ID" value="NZ_QPJY01000002.1"/>
</dbReference>
<keyword evidence="3" id="KW-1185">Reference proteome</keyword>
<dbReference type="EMBL" id="QPJY01000002">
    <property type="protein sequence ID" value="RCX32070.1"/>
    <property type="molecule type" value="Genomic_DNA"/>
</dbReference>
<evidence type="ECO:0000256" key="1">
    <source>
        <dbReference type="SAM" id="Coils"/>
    </source>
</evidence>
<keyword evidence="1" id="KW-0175">Coiled coil</keyword>
<protein>
    <submittedName>
        <fullName evidence="2">Uncharacterized protein</fullName>
    </submittedName>
</protein>
<organism evidence="2 3">
    <name type="scientific">Thioalbus denitrificans</name>
    <dbReference type="NCBI Taxonomy" id="547122"/>
    <lineage>
        <taxon>Bacteria</taxon>
        <taxon>Pseudomonadati</taxon>
        <taxon>Pseudomonadota</taxon>
        <taxon>Gammaproteobacteria</taxon>
        <taxon>Chromatiales</taxon>
        <taxon>Ectothiorhodospiraceae</taxon>
        <taxon>Thioalbus</taxon>
    </lineage>
</organism>
<proteinExistence type="predicted"/>
<comment type="caution">
    <text evidence="2">The sequence shown here is derived from an EMBL/GenBank/DDBJ whole genome shotgun (WGS) entry which is preliminary data.</text>
</comment>
<dbReference type="AlphaFoldDB" id="A0A369CDJ0"/>
<feature type="coiled-coil region" evidence="1">
    <location>
        <begin position="4"/>
        <end position="38"/>
    </location>
</feature>
<gene>
    <name evidence="2" type="ORF">DFQ59_102423</name>
</gene>
<reference evidence="2 3" key="1">
    <citation type="submission" date="2018-07" db="EMBL/GenBank/DDBJ databases">
        <title>Genomic Encyclopedia of Type Strains, Phase IV (KMG-IV): sequencing the most valuable type-strain genomes for metagenomic binning, comparative biology and taxonomic classification.</title>
        <authorList>
            <person name="Goeker M."/>
        </authorList>
    </citation>
    <scope>NUCLEOTIDE SEQUENCE [LARGE SCALE GENOMIC DNA]</scope>
    <source>
        <strain evidence="2 3">DSM 26407</strain>
    </source>
</reference>
<dbReference type="Proteomes" id="UP000252707">
    <property type="component" value="Unassembled WGS sequence"/>
</dbReference>
<sequence>MDLIKQKEVILRELEQENEQLHRRLEIAEAQAAQFRRLRDAVGLEWVVDPERLAALVREAGRR</sequence>